<feature type="signal peptide" evidence="1">
    <location>
        <begin position="1"/>
        <end position="29"/>
    </location>
</feature>
<feature type="chain" id="PRO_5038411394" description="PASTA domain-containing protein" evidence="1">
    <location>
        <begin position="30"/>
        <end position="113"/>
    </location>
</feature>
<dbReference type="EMBL" id="BCSX01000056">
    <property type="protein sequence ID" value="GAS92731.1"/>
    <property type="molecule type" value="Genomic_DNA"/>
</dbReference>
<proteinExistence type="predicted"/>
<organism evidence="2 3">
    <name type="scientific">Mycolicibacterium brisbanense</name>
    <dbReference type="NCBI Taxonomy" id="146020"/>
    <lineage>
        <taxon>Bacteria</taxon>
        <taxon>Bacillati</taxon>
        <taxon>Actinomycetota</taxon>
        <taxon>Actinomycetes</taxon>
        <taxon>Mycobacteriales</taxon>
        <taxon>Mycobacteriaceae</taxon>
        <taxon>Mycolicibacterium</taxon>
    </lineage>
</organism>
<accession>A0A100W733</accession>
<reference evidence="3" key="2">
    <citation type="submission" date="2016-02" db="EMBL/GenBank/DDBJ databases">
        <title>Draft genome sequence of five rapidly growing Mycobacterium species.</title>
        <authorList>
            <person name="Katahira K."/>
            <person name="Gotou Y."/>
            <person name="Iida K."/>
            <person name="Ogura Y."/>
            <person name="Hayashi T."/>
        </authorList>
    </citation>
    <scope>NUCLEOTIDE SEQUENCE [LARGE SCALE GENOMIC DNA]</scope>
    <source>
        <strain evidence="3">JCM15654</strain>
    </source>
</reference>
<dbReference type="Proteomes" id="UP000069620">
    <property type="component" value="Unassembled WGS sequence"/>
</dbReference>
<evidence type="ECO:0000313" key="3">
    <source>
        <dbReference type="Proteomes" id="UP000069620"/>
    </source>
</evidence>
<name>A0A100W733_9MYCO</name>
<sequence>MSVRPKRALFAITAAAVGISLGYAAGAAADPRAGAQSAADTIGDLTAQGYNVQINWVSGVSNEPLARCKVTAVHNPDRSPGAVPANTTVYVDVSCPNEPDDSGVWGGIGIGFG</sequence>
<keyword evidence="1" id="KW-0732">Signal</keyword>
<dbReference type="RefSeq" id="WP_062832277.1">
    <property type="nucleotide sequence ID" value="NZ_BCSX01000056.1"/>
</dbReference>
<gene>
    <name evidence="2" type="ORF">RMCB_6827</name>
</gene>
<comment type="caution">
    <text evidence="2">The sequence shown here is derived from an EMBL/GenBank/DDBJ whole genome shotgun (WGS) entry which is preliminary data.</text>
</comment>
<reference evidence="3" key="1">
    <citation type="journal article" date="2016" name="Genome Announc.">
        <title>Draft Genome Sequences of Five Rapidly Growing Mycobacterium Species, M. thermoresistibile, M. fortuitum subsp. acetamidolyticum, M. canariasense, M. brisbanense, and M. novocastrense.</title>
        <authorList>
            <person name="Katahira K."/>
            <person name="Ogura Y."/>
            <person name="Gotoh Y."/>
            <person name="Hayashi T."/>
        </authorList>
    </citation>
    <scope>NUCLEOTIDE SEQUENCE [LARGE SCALE GENOMIC DNA]</scope>
    <source>
        <strain evidence="3">JCM15654</strain>
    </source>
</reference>
<keyword evidence="3" id="KW-1185">Reference proteome</keyword>
<dbReference type="OrthoDB" id="4638965at2"/>
<dbReference type="STRING" id="146020.RMCB_6827"/>
<dbReference type="AlphaFoldDB" id="A0A100W733"/>
<evidence type="ECO:0000256" key="1">
    <source>
        <dbReference type="SAM" id="SignalP"/>
    </source>
</evidence>
<protein>
    <recommendedName>
        <fullName evidence="4">PASTA domain-containing protein</fullName>
    </recommendedName>
</protein>
<evidence type="ECO:0008006" key="4">
    <source>
        <dbReference type="Google" id="ProtNLM"/>
    </source>
</evidence>
<evidence type="ECO:0000313" key="2">
    <source>
        <dbReference type="EMBL" id="GAS92731.1"/>
    </source>
</evidence>